<comment type="caution">
    <text evidence="10">The sequence shown here is derived from an EMBL/GenBank/DDBJ whole genome shotgun (WGS) entry which is preliminary data.</text>
</comment>
<dbReference type="Pfam" id="PF01227">
    <property type="entry name" value="GTP_cyclohydroI"/>
    <property type="match status" value="1"/>
</dbReference>
<dbReference type="InterPro" id="IPR001474">
    <property type="entry name" value="GTP_CycHdrlase_I"/>
</dbReference>
<dbReference type="GO" id="GO:0005737">
    <property type="term" value="C:cytoplasm"/>
    <property type="evidence" value="ECO:0007669"/>
    <property type="project" value="TreeGrafter"/>
</dbReference>
<comment type="catalytic activity">
    <reaction evidence="1">
        <text>GTP + H2O = 7,8-dihydroneopterin 3'-triphosphate + formate + H(+)</text>
        <dbReference type="Rhea" id="RHEA:17473"/>
        <dbReference type="ChEBI" id="CHEBI:15377"/>
        <dbReference type="ChEBI" id="CHEBI:15378"/>
        <dbReference type="ChEBI" id="CHEBI:15740"/>
        <dbReference type="ChEBI" id="CHEBI:37565"/>
        <dbReference type="ChEBI" id="CHEBI:58462"/>
        <dbReference type="EC" id="3.5.4.16"/>
    </reaction>
</comment>
<protein>
    <recommendedName>
        <fullName evidence="5">GTP cyclohydrolase 1</fullName>
        <ecNumber evidence="4">3.5.4.16</ecNumber>
    </recommendedName>
    <alternativeName>
        <fullName evidence="8">GTP cyclohydrolase I</fullName>
    </alternativeName>
</protein>
<evidence type="ECO:0000313" key="10">
    <source>
        <dbReference type="EMBL" id="PPJ52940.1"/>
    </source>
</evidence>
<dbReference type="UniPathway" id="UPA00848">
    <property type="reaction ID" value="UER00151"/>
</dbReference>
<dbReference type="InterPro" id="IPR020602">
    <property type="entry name" value="GTP_CycHdrlase_I_dom"/>
</dbReference>
<dbReference type="GO" id="GO:0005525">
    <property type="term" value="F:GTP binding"/>
    <property type="evidence" value="ECO:0007669"/>
    <property type="project" value="TreeGrafter"/>
</dbReference>
<dbReference type="EC" id="3.5.4.16" evidence="4"/>
<dbReference type="PANTHER" id="PTHR11109:SF7">
    <property type="entry name" value="GTP CYCLOHYDROLASE 1"/>
    <property type="match status" value="1"/>
</dbReference>
<evidence type="ECO:0000256" key="7">
    <source>
        <dbReference type="ARBA" id="ARBA00022909"/>
    </source>
</evidence>
<dbReference type="Proteomes" id="UP000237631">
    <property type="component" value="Unassembled WGS sequence"/>
</dbReference>
<dbReference type="InterPro" id="IPR043134">
    <property type="entry name" value="GTP-CH-I_N"/>
</dbReference>
<evidence type="ECO:0000256" key="1">
    <source>
        <dbReference type="ARBA" id="ARBA00001052"/>
    </source>
</evidence>
<dbReference type="GO" id="GO:0046654">
    <property type="term" value="P:tetrahydrofolate biosynthetic process"/>
    <property type="evidence" value="ECO:0007669"/>
    <property type="project" value="InterPro"/>
</dbReference>
<dbReference type="Gene3D" id="3.30.1130.10">
    <property type="match status" value="1"/>
</dbReference>
<dbReference type="OrthoDB" id="4966at2759"/>
<dbReference type="PANTHER" id="PTHR11109">
    <property type="entry name" value="GTP CYCLOHYDROLASE I"/>
    <property type="match status" value="1"/>
</dbReference>
<comment type="similarity">
    <text evidence="3">Belongs to the GTP cyclohydrolase I family.</text>
</comment>
<dbReference type="AlphaFoldDB" id="A0A2S6BZN5"/>
<dbReference type="NCBIfam" id="NF006826">
    <property type="entry name" value="PRK09347.1-3"/>
    <property type="match status" value="1"/>
</dbReference>
<organism evidence="10 11">
    <name type="scientific">Cercospora berteroae</name>
    <dbReference type="NCBI Taxonomy" id="357750"/>
    <lineage>
        <taxon>Eukaryota</taxon>
        <taxon>Fungi</taxon>
        <taxon>Dikarya</taxon>
        <taxon>Ascomycota</taxon>
        <taxon>Pezizomycotina</taxon>
        <taxon>Dothideomycetes</taxon>
        <taxon>Dothideomycetidae</taxon>
        <taxon>Mycosphaerellales</taxon>
        <taxon>Mycosphaerellaceae</taxon>
        <taxon>Cercospora</taxon>
    </lineage>
</organism>
<keyword evidence="6" id="KW-0378">Hydrolase</keyword>
<dbReference type="InterPro" id="IPR043133">
    <property type="entry name" value="GTP-CH-I_C/QueF"/>
</dbReference>
<dbReference type="PROSITE" id="PS00859">
    <property type="entry name" value="GTP_CYCLOHYDROL_1_1"/>
    <property type="match status" value="1"/>
</dbReference>
<sequence>MNMQRNSPTLTERQEVAKNKACISAESESQQRAGSLRQYLATTTSNGDSLQLSQDGTFPSELEIAEAVKTILKGVGENPNREGLLNTPVRFMRAMQFFTQGYSMDLETVAQDAVFDVDYSDLILVKDIEVSSLCEHHLLPFTGKAHIGYISKGRVLGISKLSRIVQIYARRLQVQERLTQEIAQAVEHVVKPEGVCVVIICSHMFEHHIGFQVLFLSNAVLDAVFRKNKQNDDDTAENISDDEHRTSLIGLLDFRPRIDVGTGRDVRIRGYFRALYISEGRNGNFQFAREKLRVAVDDFFHLLDNPGLICHVTTTALPSYAADITMLDLVATSDAEICSPCLPNMGSRALNDKWD</sequence>
<gene>
    <name evidence="10" type="ORF">CBER1_11658</name>
</gene>
<dbReference type="PROSITE" id="PS00860">
    <property type="entry name" value="GTP_CYCLOHYDROL_1_2"/>
    <property type="match status" value="1"/>
</dbReference>
<accession>A0A2S6BZN5</accession>
<dbReference type="GO" id="GO:0046656">
    <property type="term" value="P:folic acid biosynthetic process"/>
    <property type="evidence" value="ECO:0007669"/>
    <property type="project" value="UniProtKB-KW"/>
</dbReference>
<evidence type="ECO:0000256" key="2">
    <source>
        <dbReference type="ARBA" id="ARBA00005080"/>
    </source>
</evidence>
<dbReference type="GO" id="GO:0008270">
    <property type="term" value="F:zinc ion binding"/>
    <property type="evidence" value="ECO:0007669"/>
    <property type="project" value="TreeGrafter"/>
</dbReference>
<dbReference type="STRING" id="357750.A0A2S6BZN5"/>
<keyword evidence="11" id="KW-1185">Reference proteome</keyword>
<dbReference type="Gene3D" id="1.10.286.10">
    <property type="match status" value="1"/>
</dbReference>
<dbReference type="GO" id="GO:0003934">
    <property type="term" value="F:GTP cyclohydrolase I activity"/>
    <property type="evidence" value="ECO:0007669"/>
    <property type="project" value="UniProtKB-EC"/>
</dbReference>
<feature type="domain" description="GTP cyclohydrolase I" evidence="9">
    <location>
        <begin position="64"/>
        <end position="211"/>
    </location>
</feature>
<name>A0A2S6BZN5_9PEZI</name>
<dbReference type="EMBL" id="PNEN01001635">
    <property type="protein sequence ID" value="PPJ52940.1"/>
    <property type="molecule type" value="Genomic_DNA"/>
</dbReference>
<evidence type="ECO:0000256" key="6">
    <source>
        <dbReference type="ARBA" id="ARBA00022801"/>
    </source>
</evidence>
<proteinExistence type="inferred from homology"/>
<evidence type="ECO:0000256" key="5">
    <source>
        <dbReference type="ARBA" id="ARBA00017272"/>
    </source>
</evidence>
<evidence type="ECO:0000256" key="8">
    <source>
        <dbReference type="ARBA" id="ARBA00030854"/>
    </source>
</evidence>
<evidence type="ECO:0000256" key="3">
    <source>
        <dbReference type="ARBA" id="ARBA00008085"/>
    </source>
</evidence>
<dbReference type="NCBIfam" id="NF006825">
    <property type="entry name" value="PRK09347.1-2"/>
    <property type="match status" value="1"/>
</dbReference>
<dbReference type="InterPro" id="IPR018234">
    <property type="entry name" value="GTP_CycHdrlase_I_CS"/>
</dbReference>
<keyword evidence="7" id="KW-0289">Folate biosynthesis</keyword>
<evidence type="ECO:0000259" key="9">
    <source>
        <dbReference type="Pfam" id="PF01227"/>
    </source>
</evidence>
<dbReference type="GO" id="GO:0006729">
    <property type="term" value="P:tetrahydrobiopterin biosynthetic process"/>
    <property type="evidence" value="ECO:0007669"/>
    <property type="project" value="TreeGrafter"/>
</dbReference>
<comment type="pathway">
    <text evidence="2">Cofactor biosynthesis; 7,8-dihydroneopterin triphosphate biosynthesis; 7,8-dihydroneopterin triphosphate from GTP: step 1/1.</text>
</comment>
<dbReference type="FunFam" id="3.30.1130.10:FF:000001">
    <property type="entry name" value="GTP cyclohydrolase 1"/>
    <property type="match status" value="1"/>
</dbReference>
<reference evidence="11" key="1">
    <citation type="journal article" date="2017" name="bioRxiv">
        <title>Conservation of a gene cluster reveals novel cercosporin biosynthetic mechanisms and extends production to the genus Colletotrichum.</title>
        <authorList>
            <person name="de Jonge R."/>
            <person name="Ebert M.K."/>
            <person name="Huitt-Roehl C.R."/>
            <person name="Pal P."/>
            <person name="Suttle J.C."/>
            <person name="Spanner R.E."/>
            <person name="Neubauer J.D."/>
            <person name="Jurick W.M.II."/>
            <person name="Stott K.A."/>
            <person name="Secor G.A."/>
            <person name="Thomma B.P.H.J."/>
            <person name="Van de Peer Y."/>
            <person name="Townsend C.A."/>
            <person name="Bolton M.D."/>
        </authorList>
    </citation>
    <scope>NUCLEOTIDE SEQUENCE [LARGE SCALE GENOMIC DNA]</scope>
    <source>
        <strain evidence="11">CBS538.71</strain>
    </source>
</reference>
<dbReference type="SUPFAM" id="SSF55620">
    <property type="entry name" value="Tetrahydrobiopterin biosynthesis enzymes-like"/>
    <property type="match status" value="1"/>
</dbReference>
<evidence type="ECO:0000256" key="4">
    <source>
        <dbReference type="ARBA" id="ARBA00012715"/>
    </source>
</evidence>
<evidence type="ECO:0000313" key="11">
    <source>
        <dbReference type="Proteomes" id="UP000237631"/>
    </source>
</evidence>